<dbReference type="Proteomes" id="UP000681722">
    <property type="component" value="Unassembled WGS sequence"/>
</dbReference>
<sequence length="24" mass="2521">MAEIGSWGWIVSLRVGIFGPQCGG</sequence>
<dbReference type="EMBL" id="CAJNOQ010025558">
    <property type="protein sequence ID" value="CAF1538350.1"/>
    <property type="molecule type" value="Genomic_DNA"/>
</dbReference>
<dbReference type="AlphaFoldDB" id="A0A815W321"/>
<organism evidence="1 3">
    <name type="scientific">Didymodactylos carnosus</name>
    <dbReference type="NCBI Taxonomy" id="1234261"/>
    <lineage>
        <taxon>Eukaryota</taxon>
        <taxon>Metazoa</taxon>
        <taxon>Spiralia</taxon>
        <taxon>Gnathifera</taxon>
        <taxon>Rotifera</taxon>
        <taxon>Eurotatoria</taxon>
        <taxon>Bdelloidea</taxon>
        <taxon>Philodinida</taxon>
        <taxon>Philodinidae</taxon>
        <taxon>Didymodactylos</taxon>
    </lineage>
</organism>
<name>A0A815W321_9BILA</name>
<comment type="caution">
    <text evidence="1">The sequence shown here is derived from an EMBL/GenBank/DDBJ whole genome shotgun (WGS) entry which is preliminary data.</text>
</comment>
<evidence type="ECO:0000313" key="2">
    <source>
        <dbReference type="EMBL" id="CAF4398399.1"/>
    </source>
</evidence>
<feature type="non-terminal residue" evidence="1">
    <location>
        <position position="24"/>
    </location>
</feature>
<evidence type="ECO:0000313" key="1">
    <source>
        <dbReference type="EMBL" id="CAF1538350.1"/>
    </source>
</evidence>
<accession>A0A815W321</accession>
<proteinExistence type="predicted"/>
<evidence type="ECO:0000313" key="3">
    <source>
        <dbReference type="Proteomes" id="UP000663829"/>
    </source>
</evidence>
<dbReference type="EMBL" id="CAJOBC010091180">
    <property type="protein sequence ID" value="CAF4398399.1"/>
    <property type="molecule type" value="Genomic_DNA"/>
</dbReference>
<dbReference type="Proteomes" id="UP000663829">
    <property type="component" value="Unassembled WGS sequence"/>
</dbReference>
<reference evidence="1" key="1">
    <citation type="submission" date="2021-02" db="EMBL/GenBank/DDBJ databases">
        <authorList>
            <person name="Nowell W R."/>
        </authorList>
    </citation>
    <scope>NUCLEOTIDE SEQUENCE</scope>
</reference>
<gene>
    <name evidence="1" type="ORF">GPM918_LOCUS38475</name>
    <name evidence="2" type="ORF">SRO942_LOCUS39301</name>
</gene>
<protein>
    <submittedName>
        <fullName evidence="1">Uncharacterized protein</fullName>
    </submittedName>
</protein>
<keyword evidence="3" id="KW-1185">Reference proteome</keyword>